<sequence length="113" mass="11814">MLRTPGKVSRRTYGKDIDLSFQDGMIMFTLVSALQTASQGVSGDITLAALVSTIKGMKETELPGGGGMKFRCNGKAASPDQQAVCVAGGLSTTLDDKGQPAEYQVLSTTLIPD</sequence>
<evidence type="ECO:0000313" key="1">
    <source>
        <dbReference type="EMBL" id="ONH23632.1"/>
    </source>
</evidence>
<reference evidence="2" key="1">
    <citation type="submission" date="2016-10" db="EMBL/GenBank/DDBJ databases">
        <title>Frankia sp. NRRL B-16386 Genome sequencing.</title>
        <authorList>
            <person name="Ghodhbane-Gtari F."/>
            <person name="Swanson E."/>
            <person name="Gueddou A."/>
            <person name="Hezbri K."/>
            <person name="Ktari K."/>
            <person name="Nouioui I."/>
            <person name="Morris K."/>
            <person name="Simpson S."/>
            <person name="Abebe-Akele F."/>
            <person name="Thomas K."/>
            <person name="Gtari M."/>
            <person name="Tisa L.S."/>
        </authorList>
    </citation>
    <scope>NUCLEOTIDE SEQUENCE [LARGE SCALE GENOMIC DNA]</scope>
    <source>
        <strain evidence="2">NRRL B-16386</strain>
    </source>
</reference>
<organism evidence="1 2">
    <name type="scientific">Pseudofrankia asymbiotica</name>
    <dbReference type="NCBI Taxonomy" id="1834516"/>
    <lineage>
        <taxon>Bacteria</taxon>
        <taxon>Bacillati</taxon>
        <taxon>Actinomycetota</taxon>
        <taxon>Actinomycetes</taxon>
        <taxon>Frankiales</taxon>
        <taxon>Frankiaceae</taxon>
        <taxon>Pseudofrankia</taxon>
    </lineage>
</organism>
<accession>A0A1V2I1X2</accession>
<protein>
    <submittedName>
        <fullName evidence="1">Uncharacterized protein</fullName>
    </submittedName>
</protein>
<name>A0A1V2I1X2_9ACTN</name>
<dbReference type="EMBL" id="MOMC01000083">
    <property type="protein sequence ID" value="ONH23632.1"/>
    <property type="molecule type" value="Genomic_DNA"/>
</dbReference>
<dbReference type="AlphaFoldDB" id="A0A1V2I1X2"/>
<gene>
    <name evidence="1" type="ORF">BL253_32580</name>
</gene>
<dbReference type="Proteomes" id="UP000188929">
    <property type="component" value="Unassembled WGS sequence"/>
</dbReference>
<comment type="caution">
    <text evidence="1">The sequence shown here is derived from an EMBL/GenBank/DDBJ whole genome shotgun (WGS) entry which is preliminary data.</text>
</comment>
<proteinExistence type="predicted"/>
<evidence type="ECO:0000313" key="2">
    <source>
        <dbReference type="Proteomes" id="UP000188929"/>
    </source>
</evidence>
<keyword evidence="2" id="KW-1185">Reference proteome</keyword>